<reference evidence="1 2" key="1">
    <citation type="journal article" date="2013" name="Appl. Environ. Microbiol.">
        <title>Genome analysis suggests that the soil oligotrophic bacterium Agromonas oligotrophica (Bradyrhizobium oligotrophicum) is a nitrogen-fixing symbiont of Aeschynomene indica.</title>
        <authorList>
            <person name="Okubo T."/>
            <person name="Fukushima S."/>
            <person name="Itakura M."/>
            <person name="Oshima K."/>
            <person name="Longtonglang A."/>
            <person name="Teaumroong N."/>
            <person name="Mitsui H."/>
            <person name="Hattori M."/>
            <person name="Hattori R."/>
            <person name="Hattori T."/>
            <person name="Minamisawa K."/>
        </authorList>
    </citation>
    <scope>NUCLEOTIDE SEQUENCE [LARGE SCALE GENOMIC DNA]</scope>
    <source>
        <strain evidence="1 2">S58</strain>
    </source>
</reference>
<dbReference type="eggNOG" id="ENOG5033C2T">
    <property type="taxonomic scope" value="Bacteria"/>
</dbReference>
<dbReference type="Proteomes" id="UP000011841">
    <property type="component" value="Chromosome"/>
</dbReference>
<proteinExistence type="predicted"/>
<accession>M4Z9P5</accession>
<dbReference type="KEGG" id="aol:S58_41960"/>
<organism evidence="1 2">
    <name type="scientific">Bradyrhizobium oligotrophicum S58</name>
    <dbReference type="NCBI Taxonomy" id="1245469"/>
    <lineage>
        <taxon>Bacteria</taxon>
        <taxon>Pseudomonadati</taxon>
        <taxon>Pseudomonadota</taxon>
        <taxon>Alphaproteobacteria</taxon>
        <taxon>Hyphomicrobiales</taxon>
        <taxon>Nitrobacteraceae</taxon>
        <taxon>Bradyrhizobium</taxon>
    </lineage>
</organism>
<sequence length="99" mass="10728">MTVSEQTSSAEDGQPHLADSFPWLASALLVVEASEVIRLRLEKFARCETDANEEAELMVTEKVVAALEATAKLMAGASPASIVDRYREHVAANARRLSV</sequence>
<dbReference type="STRING" id="1245469.S58_41960"/>
<gene>
    <name evidence="1" type="ORF">S58_41960</name>
</gene>
<dbReference type="OrthoDB" id="7869937at2"/>
<dbReference type="RefSeq" id="WP_015667288.1">
    <property type="nucleotide sequence ID" value="NC_020453.1"/>
</dbReference>
<dbReference type="PATRIC" id="fig|1245469.3.peg.4294"/>
<evidence type="ECO:0000313" key="2">
    <source>
        <dbReference type="Proteomes" id="UP000011841"/>
    </source>
</evidence>
<protein>
    <submittedName>
        <fullName evidence="1">Uncharacterized protein</fullName>
    </submittedName>
</protein>
<dbReference type="GeneID" id="301817995"/>
<name>M4Z9P5_9BRAD</name>
<keyword evidence="2" id="KW-1185">Reference proteome</keyword>
<dbReference type="HOGENOM" id="CLU_172301_0_0_5"/>
<evidence type="ECO:0000313" key="1">
    <source>
        <dbReference type="EMBL" id="BAM90182.1"/>
    </source>
</evidence>
<dbReference type="EMBL" id="AP012603">
    <property type="protein sequence ID" value="BAM90182.1"/>
    <property type="molecule type" value="Genomic_DNA"/>
</dbReference>
<dbReference type="AlphaFoldDB" id="M4Z9P5"/>